<dbReference type="SUPFAM" id="SSF50346">
    <property type="entry name" value="PRC-barrel domain"/>
    <property type="match status" value="1"/>
</dbReference>
<protein>
    <submittedName>
        <fullName evidence="3">PRC-barrel domain-containing protein</fullName>
    </submittedName>
</protein>
<dbReference type="InterPro" id="IPR011033">
    <property type="entry name" value="PRC_barrel-like_sf"/>
</dbReference>
<name>A0AAP2DE11_9BACT</name>
<feature type="domain" description="PRC-barrel" evidence="2">
    <location>
        <begin position="31"/>
        <end position="104"/>
    </location>
</feature>
<evidence type="ECO:0000259" key="2">
    <source>
        <dbReference type="Pfam" id="PF05239"/>
    </source>
</evidence>
<dbReference type="InterPro" id="IPR027275">
    <property type="entry name" value="PRC-brl_dom"/>
</dbReference>
<dbReference type="Proteomes" id="UP001319180">
    <property type="component" value="Unassembled WGS sequence"/>
</dbReference>
<dbReference type="RefSeq" id="WP_254093521.1">
    <property type="nucleotide sequence ID" value="NZ_JAHESC010000061.1"/>
</dbReference>
<accession>A0AAP2DE11</accession>
<proteinExistence type="predicted"/>
<reference evidence="3 4" key="1">
    <citation type="submission" date="2021-05" db="EMBL/GenBank/DDBJ databases">
        <title>A Polyphasic approach of four new species of the genus Ohtaekwangia: Ohtaekwangia histidinii sp. nov., Ohtaekwangia cretensis sp. nov., Ohtaekwangia indiensis sp. nov., Ohtaekwangia reichenbachii sp. nov. from diverse environment.</title>
        <authorList>
            <person name="Octaviana S."/>
        </authorList>
    </citation>
    <scope>NUCLEOTIDE SEQUENCE [LARGE SCALE GENOMIC DNA]</scope>
    <source>
        <strain evidence="3 4">PWU37</strain>
    </source>
</reference>
<comment type="caution">
    <text evidence="3">The sequence shown here is derived from an EMBL/GenBank/DDBJ whole genome shotgun (WGS) entry which is preliminary data.</text>
</comment>
<keyword evidence="4" id="KW-1185">Reference proteome</keyword>
<dbReference type="Pfam" id="PF05239">
    <property type="entry name" value="PRC"/>
    <property type="match status" value="1"/>
</dbReference>
<gene>
    <name evidence="3" type="ORF">KK078_27300</name>
</gene>
<sequence>MKTMKDSYDADNATGINHEGPRANMPVRRLTATSIIGDDVENRVGEKLGTIDNLMINIDSGEIEYAVLEFGDFAGIGGKLFAVPFGELTVQPDKKVFILDRDKEYLKKSPGFEKTHWPDTNDRGTSRYFEDVTTYYRPVFPFPFD</sequence>
<feature type="region of interest" description="Disordered" evidence="1">
    <location>
        <begin position="1"/>
        <end position="23"/>
    </location>
</feature>
<dbReference type="PANTHER" id="PTHR36505:SF1">
    <property type="entry name" value="BLR1072 PROTEIN"/>
    <property type="match status" value="1"/>
</dbReference>
<evidence type="ECO:0000256" key="1">
    <source>
        <dbReference type="SAM" id="MobiDB-lite"/>
    </source>
</evidence>
<dbReference type="AlphaFoldDB" id="A0AAP2DE11"/>
<dbReference type="PANTHER" id="PTHR36505">
    <property type="entry name" value="BLR1072 PROTEIN"/>
    <property type="match status" value="1"/>
</dbReference>
<evidence type="ECO:0000313" key="3">
    <source>
        <dbReference type="EMBL" id="MBT1690303.1"/>
    </source>
</evidence>
<dbReference type="Gene3D" id="2.30.30.240">
    <property type="entry name" value="PRC-barrel domain"/>
    <property type="match status" value="1"/>
</dbReference>
<organism evidence="3 4">
    <name type="scientific">Dawidia soli</name>
    <dbReference type="NCBI Taxonomy" id="2782352"/>
    <lineage>
        <taxon>Bacteria</taxon>
        <taxon>Pseudomonadati</taxon>
        <taxon>Bacteroidota</taxon>
        <taxon>Cytophagia</taxon>
        <taxon>Cytophagales</taxon>
        <taxon>Chryseotaleaceae</taxon>
        <taxon>Dawidia</taxon>
    </lineage>
</organism>
<evidence type="ECO:0000313" key="4">
    <source>
        <dbReference type="Proteomes" id="UP001319180"/>
    </source>
</evidence>
<dbReference type="EMBL" id="JAHESC010000061">
    <property type="protein sequence ID" value="MBT1690303.1"/>
    <property type="molecule type" value="Genomic_DNA"/>
</dbReference>